<evidence type="ECO:0000313" key="5">
    <source>
        <dbReference type="EMBL" id="KAE9529060.1"/>
    </source>
</evidence>
<evidence type="ECO:0000313" key="6">
    <source>
        <dbReference type="Proteomes" id="UP000475862"/>
    </source>
</evidence>
<evidence type="ECO:0000256" key="3">
    <source>
        <dbReference type="ARBA" id="ARBA00022989"/>
    </source>
</evidence>
<keyword evidence="3" id="KW-1133">Transmembrane helix</keyword>
<accession>A0A6G0TA88</accession>
<sequence>MSSYFPPSEPKMFSLEGDDKANRGMLNSFPSVPSPYLNYDPQLLPQTSQPEYIFLEGAGSKQRGRFELSFTEIGTSCLIGATIGGIRGIYSGIKMTSMENQTSTYNRTQILNSVFKNGARLSNTFGTLSVYYSIFGIILEKTRGCEDELNTIVAGTSTGLLFKATSGLRRCGIGGLIGFSLAAAFSLVTSRDKIKEMGSSVFHS</sequence>
<keyword evidence="6" id="KW-1185">Reference proteome</keyword>
<dbReference type="OrthoDB" id="159299at2759"/>
<dbReference type="EMBL" id="VYZN01000047">
    <property type="protein sequence ID" value="KAE9529060.1"/>
    <property type="molecule type" value="Genomic_DNA"/>
</dbReference>
<dbReference type="GO" id="GO:0030150">
    <property type="term" value="P:protein import into mitochondrial matrix"/>
    <property type="evidence" value="ECO:0007669"/>
    <property type="project" value="TreeGrafter"/>
</dbReference>
<evidence type="ECO:0008006" key="7">
    <source>
        <dbReference type="Google" id="ProtNLM"/>
    </source>
</evidence>
<evidence type="ECO:0000256" key="2">
    <source>
        <dbReference type="ARBA" id="ARBA00022692"/>
    </source>
</evidence>
<name>A0A6G0TA88_APHGL</name>
<keyword evidence="2" id="KW-0812">Transmembrane</keyword>
<keyword evidence="4" id="KW-0472">Membrane</keyword>
<gene>
    <name evidence="5" type="ORF">AGLY_012014</name>
</gene>
<dbReference type="PANTHER" id="PTHR15371:SF0">
    <property type="entry name" value="SD19278P"/>
    <property type="match status" value="1"/>
</dbReference>
<dbReference type="Pfam" id="PF02466">
    <property type="entry name" value="Tim17"/>
    <property type="match status" value="1"/>
</dbReference>
<organism evidence="5 6">
    <name type="scientific">Aphis glycines</name>
    <name type="common">Soybean aphid</name>
    <dbReference type="NCBI Taxonomy" id="307491"/>
    <lineage>
        <taxon>Eukaryota</taxon>
        <taxon>Metazoa</taxon>
        <taxon>Ecdysozoa</taxon>
        <taxon>Arthropoda</taxon>
        <taxon>Hexapoda</taxon>
        <taxon>Insecta</taxon>
        <taxon>Pterygota</taxon>
        <taxon>Neoptera</taxon>
        <taxon>Paraneoptera</taxon>
        <taxon>Hemiptera</taxon>
        <taxon>Sternorrhyncha</taxon>
        <taxon>Aphidomorpha</taxon>
        <taxon>Aphidoidea</taxon>
        <taxon>Aphididae</taxon>
        <taxon>Aphidini</taxon>
        <taxon>Aphis</taxon>
        <taxon>Aphis</taxon>
    </lineage>
</organism>
<evidence type="ECO:0000256" key="1">
    <source>
        <dbReference type="ARBA" id="ARBA00004141"/>
    </source>
</evidence>
<comment type="caution">
    <text evidence="5">The sequence shown here is derived from an EMBL/GenBank/DDBJ whole genome shotgun (WGS) entry which is preliminary data.</text>
</comment>
<dbReference type="AlphaFoldDB" id="A0A6G0TA88"/>
<reference evidence="5 6" key="1">
    <citation type="submission" date="2019-08" db="EMBL/GenBank/DDBJ databases">
        <title>The genome of the soybean aphid Biotype 1, its phylome, world population structure and adaptation to the North American continent.</title>
        <authorList>
            <person name="Giordano R."/>
            <person name="Donthu R.K."/>
            <person name="Hernandez A.G."/>
            <person name="Wright C.L."/>
            <person name="Zimin A.V."/>
        </authorList>
    </citation>
    <scope>NUCLEOTIDE SEQUENCE [LARGE SCALE GENOMIC DNA]</scope>
    <source>
        <tissue evidence="5">Whole aphids</tissue>
    </source>
</reference>
<dbReference type="PANTHER" id="PTHR15371">
    <property type="entry name" value="TIM23"/>
    <property type="match status" value="1"/>
</dbReference>
<dbReference type="GO" id="GO:0005744">
    <property type="term" value="C:TIM23 mitochondrial import inner membrane translocase complex"/>
    <property type="evidence" value="ECO:0007669"/>
    <property type="project" value="TreeGrafter"/>
</dbReference>
<dbReference type="Proteomes" id="UP000475862">
    <property type="component" value="Unassembled WGS sequence"/>
</dbReference>
<dbReference type="GO" id="GO:0008320">
    <property type="term" value="F:protein transmembrane transporter activity"/>
    <property type="evidence" value="ECO:0007669"/>
    <property type="project" value="TreeGrafter"/>
</dbReference>
<proteinExistence type="predicted"/>
<protein>
    <recommendedName>
        <fullName evidence="7">Mitochondrial import inner membrane translocase subunit TIM23</fullName>
    </recommendedName>
</protein>
<dbReference type="InterPro" id="IPR045238">
    <property type="entry name" value="Tim23-like"/>
</dbReference>
<evidence type="ECO:0000256" key="4">
    <source>
        <dbReference type="ARBA" id="ARBA00023136"/>
    </source>
</evidence>
<comment type="subcellular location">
    <subcellularLocation>
        <location evidence="1">Membrane</location>
        <topology evidence="1">Multi-pass membrane protein</topology>
    </subcellularLocation>
</comment>